<keyword evidence="2" id="KW-1185">Reference proteome</keyword>
<proteinExistence type="predicted"/>
<dbReference type="AlphaFoldDB" id="A0AAV4YEP6"/>
<comment type="caution">
    <text evidence="1">The sequence shown here is derived from an EMBL/GenBank/DDBJ whole genome shotgun (WGS) entry which is preliminary data.</text>
</comment>
<gene>
    <name evidence="1" type="ORF">CEXT_709171</name>
</gene>
<organism evidence="1 2">
    <name type="scientific">Caerostris extrusa</name>
    <name type="common">Bark spider</name>
    <name type="synonym">Caerostris bankana</name>
    <dbReference type="NCBI Taxonomy" id="172846"/>
    <lineage>
        <taxon>Eukaryota</taxon>
        <taxon>Metazoa</taxon>
        <taxon>Ecdysozoa</taxon>
        <taxon>Arthropoda</taxon>
        <taxon>Chelicerata</taxon>
        <taxon>Arachnida</taxon>
        <taxon>Araneae</taxon>
        <taxon>Araneomorphae</taxon>
        <taxon>Entelegynae</taxon>
        <taxon>Araneoidea</taxon>
        <taxon>Araneidae</taxon>
        <taxon>Caerostris</taxon>
    </lineage>
</organism>
<protein>
    <submittedName>
        <fullName evidence="1">Uncharacterized protein</fullName>
    </submittedName>
</protein>
<sequence length="96" mass="10887">MRWLQKADSLESVSGNSNVFLVCIVRNNHFPMQGFDMRRDSVLTQDGAFPVRCALFSKLRVRLEDEWKASAPMSGMGTHVCRNINPLGLHYSIEVC</sequence>
<evidence type="ECO:0000313" key="2">
    <source>
        <dbReference type="Proteomes" id="UP001054945"/>
    </source>
</evidence>
<dbReference type="EMBL" id="BPLR01019094">
    <property type="protein sequence ID" value="GIZ04491.1"/>
    <property type="molecule type" value="Genomic_DNA"/>
</dbReference>
<dbReference type="Proteomes" id="UP001054945">
    <property type="component" value="Unassembled WGS sequence"/>
</dbReference>
<accession>A0AAV4YEP6</accession>
<reference evidence="1 2" key="1">
    <citation type="submission" date="2021-06" db="EMBL/GenBank/DDBJ databases">
        <title>Caerostris extrusa draft genome.</title>
        <authorList>
            <person name="Kono N."/>
            <person name="Arakawa K."/>
        </authorList>
    </citation>
    <scope>NUCLEOTIDE SEQUENCE [LARGE SCALE GENOMIC DNA]</scope>
</reference>
<evidence type="ECO:0000313" key="1">
    <source>
        <dbReference type="EMBL" id="GIZ04491.1"/>
    </source>
</evidence>
<name>A0AAV4YEP6_CAEEX</name>